<feature type="transmembrane region" description="Helical" evidence="6">
    <location>
        <begin position="44"/>
        <end position="66"/>
    </location>
</feature>
<proteinExistence type="predicted"/>
<reference evidence="8" key="2">
    <citation type="submission" date="2020-09" db="EMBL/GenBank/DDBJ databases">
        <authorList>
            <person name="Sun Q."/>
            <person name="Kim S."/>
        </authorList>
    </citation>
    <scope>NUCLEOTIDE SEQUENCE</scope>
    <source>
        <strain evidence="8">KCTC 32020</strain>
    </source>
</reference>
<feature type="compositionally biased region" description="Basic and acidic residues" evidence="5">
    <location>
        <begin position="196"/>
        <end position="207"/>
    </location>
</feature>
<keyword evidence="9" id="KW-1185">Reference proteome</keyword>
<evidence type="ECO:0000256" key="6">
    <source>
        <dbReference type="SAM" id="Phobius"/>
    </source>
</evidence>
<feature type="transmembrane region" description="Helical" evidence="6">
    <location>
        <begin position="73"/>
        <end position="93"/>
    </location>
</feature>
<dbReference type="PANTHER" id="PTHR43731">
    <property type="entry name" value="RHOMBOID PROTEASE"/>
    <property type="match status" value="1"/>
</dbReference>
<accession>A0A919DA51</accession>
<feature type="domain" description="Peptidase S54 rhomboid" evidence="7">
    <location>
        <begin position="36"/>
        <end position="171"/>
    </location>
</feature>
<keyword evidence="4 6" id="KW-0472">Membrane</keyword>
<evidence type="ECO:0000256" key="1">
    <source>
        <dbReference type="ARBA" id="ARBA00004141"/>
    </source>
</evidence>
<sequence length="233" mass="24543">MNAALAGVLILLAVHALTGAADLRPWTVRPGVPEGLLGVLTAPLLHGSWAHVGANAIALLLLGALAGTVYPRATAGALASMWLGSGLGAWLLGEPGTHHLGASGITHGLMFLLLTLGLVRRDRAAVAAAMIAFLLYGGMLLTVLPREAGVSWQAHLGGALGGLVGALLLRRRDPAPPRKRYDWEDEDEATPAAAPRDADLEPPRPERVPVLWQRTDPPRGVVIPFRARDGRER</sequence>
<dbReference type="InterPro" id="IPR050925">
    <property type="entry name" value="Rhomboid_protease_S54"/>
</dbReference>
<reference evidence="8" key="1">
    <citation type="journal article" date="2014" name="Int. J. Syst. Evol. Microbiol.">
        <title>Complete genome sequence of Corynebacterium casei LMG S-19264T (=DSM 44701T), isolated from a smear-ripened cheese.</title>
        <authorList>
            <consortium name="US DOE Joint Genome Institute (JGI-PGF)"/>
            <person name="Walter F."/>
            <person name="Albersmeier A."/>
            <person name="Kalinowski J."/>
            <person name="Ruckert C."/>
        </authorList>
    </citation>
    <scope>NUCLEOTIDE SEQUENCE</scope>
    <source>
        <strain evidence="8">KCTC 32020</strain>
    </source>
</reference>
<feature type="transmembrane region" description="Helical" evidence="6">
    <location>
        <begin position="126"/>
        <end position="144"/>
    </location>
</feature>
<dbReference type="GO" id="GO:0016020">
    <property type="term" value="C:membrane"/>
    <property type="evidence" value="ECO:0007669"/>
    <property type="project" value="UniProtKB-SubCell"/>
</dbReference>
<evidence type="ECO:0000256" key="5">
    <source>
        <dbReference type="SAM" id="MobiDB-lite"/>
    </source>
</evidence>
<dbReference type="Proteomes" id="UP000636453">
    <property type="component" value="Unassembled WGS sequence"/>
</dbReference>
<evidence type="ECO:0000256" key="4">
    <source>
        <dbReference type="ARBA" id="ARBA00023136"/>
    </source>
</evidence>
<name>A0A919DA51_9GAMM</name>
<dbReference type="PANTHER" id="PTHR43731:SF9">
    <property type="entry name" value="SLR1461 PROTEIN"/>
    <property type="match status" value="1"/>
</dbReference>
<dbReference type="AlphaFoldDB" id="A0A919DA51"/>
<comment type="subcellular location">
    <subcellularLocation>
        <location evidence="1">Membrane</location>
        <topology evidence="1">Multi-pass membrane protein</topology>
    </subcellularLocation>
</comment>
<gene>
    <name evidence="8" type="ORF">GCM10007167_05530</name>
</gene>
<feature type="transmembrane region" description="Helical" evidence="6">
    <location>
        <begin position="99"/>
        <end position="119"/>
    </location>
</feature>
<dbReference type="Pfam" id="PF01694">
    <property type="entry name" value="Rhomboid"/>
    <property type="match status" value="1"/>
</dbReference>
<evidence type="ECO:0000256" key="3">
    <source>
        <dbReference type="ARBA" id="ARBA00022989"/>
    </source>
</evidence>
<dbReference type="SUPFAM" id="SSF144091">
    <property type="entry name" value="Rhomboid-like"/>
    <property type="match status" value="1"/>
</dbReference>
<evidence type="ECO:0000259" key="7">
    <source>
        <dbReference type="Pfam" id="PF01694"/>
    </source>
</evidence>
<keyword evidence="2 6" id="KW-0812">Transmembrane</keyword>
<evidence type="ECO:0000313" key="9">
    <source>
        <dbReference type="Proteomes" id="UP000636453"/>
    </source>
</evidence>
<feature type="transmembrane region" description="Helical" evidence="6">
    <location>
        <begin position="150"/>
        <end position="169"/>
    </location>
</feature>
<feature type="region of interest" description="Disordered" evidence="5">
    <location>
        <begin position="178"/>
        <end position="215"/>
    </location>
</feature>
<evidence type="ECO:0000256" key="2">
    <source>
        <dbReference type="ARBA" id="ARBA00022692"/>
    </source>
</evidence>
<evidence type="ECO:0000313" key="8">
    <source>
        <dbReference type="EMBL" id="GHE27137.1"/>
    </source>
</evidence>
<dbReference type="InterPro" id="IPR035952">
    <property type="entry name" value="Rhomboid-like_sf"/>
</dbReference>
<dbReference type="Gene3D" id="1.20.1540.10">
    <property type="entry name" value="Rhomboid-like"/>
    <property type="match status" value="1"/>
</dbReference>
<protein>
    <recommendedName>
        <fullName evidence="7">Peptidase S54 rhomboid domain-containing protein</fullName>
    </recommendedName>
</protein>
<keyword evidence="3 6" id="KW-1133">Transmembrane helix</keyword>
<dbReference type="EMBL" id="BNCF01000002">
    <property type="protein sequence ID" value="GHE27137.1"/>
    <property type="molecule type" value="Genomic_DNA"/>
</dbReference>
<comment type="caution">
    <text evidence="8">The sequence shown here is derived from an EMBL/GenBank/DDBJ whole genome shotgun (WGS) entry which is preliminary data.</text>
</comment>
<organism evidence="8 9">
    <name type="scientific">Vulcaniibacterium thermophilum</name>
    <dbReference type="NCBI Taxonomy" id="1169913"/>
    <lineage>
        <taxon>Bacteria</taxon>
        <taxon>Pseudomonadati</taxon>
        <taxon>Pseudomonadota</taxon>
        <taxon>Gammaproteobacteria</taxon>
        <taxon>Lysobacterales</taxon>
        <taxon>Lysobacteraceae</taxon>
        <taxon>Vulcaniibacterium</taxon>
    </lineage>
</organism>
<dbReference type="GO" id="GO:0004252">
    <property type="term" value="F:serine-type endopeptidase activity"/>
    <property type="evidence" value="ECO:0007669"/>
    <property type="project" value="InterPro"/>
</dbReference>
<dbReference type="InterPro" id="IPR022764">
    <property type="entry name" value="Peptidase_S54_rhomboid_dom"/>
</dbReference>